<dbReference type="AlphaFoldDB" id="A0AAD7X1T5"/>
<keyword evidence="3" id="KW-1185">Reference proteome</keyword>
<dbReference type="Proteomes" id="UP001221898">
    <property type="component" value="Unassembled WGS sequence"/>
</dbReference>
<name>A0AAD7X1T5_9TELE</name>
<proteinExistence type="predicted"/>
<organism evidence="2 3">
    <name type="scientific">Aldrovandia affinis</name>
    <dbReference type="NCBI Taxonomy" id="143900"/>
    <lineage>
        <taxon>Eukaryota</taxon>
        <taxon>Metazoa</taxon>
        <taxon>Chordata</taxon>
        <taxon>Craniata</taxon>
        <taxon>Vertebrata</taxon>
        <taxon>Euteleostomi</taxon>
        <taxon>Actinopterygii</taxon>
        <taxon>Neopterygii</taxon>
        <taxon>Teleostei</taxon>
        <taxon>Notacanthiformes</taxon>
        <taxon>Halosauridae</taxon>
        <taxon>Aldrovandia</taxon>
    </lineage>
</organism>
<evidence type="ECO:0000313" key="2">
    <source>
        <dbReference type="EMBL" id="KAJ8417312.1"/>
    </source>
</evidence>
<accession>A0AAD7X1T5</accession>
<sequence>MEATGTLVAALIPGQFGNGENLPAGVSFQPAPLIPGPSLDVSVRGTEREKTKKESGTNKAVSPLPLRRAEQVRPPVLCPPGTPRALPTVASGDTLRATSGPFLVWTETVIPALVAPGSWGLEGASFDKEGGEQAGGGTKFLNHKTLHCCPASSETHAPGPGVVFDTICPAVNFRLYVIGQGRRVPNCARVCVSRWVRGGASDPLPTADCRLSPPLCNISRWLCLSASCWIACPDLNRAAELSHPVGGSDCQTTNSPPHPLLHGNLQPHSRGV</sequence>
<evidence type="ECO:0000256" key="1">
    <source>
        <dbReference type="SAM" id="MobiDB-lite"/>
    </source>
</evidence>
<gene>
    <name evidence="2" type="ORF">AAFF_G00285390</name>
</gene>
<reference evidence="2" key="1">
    <citation type="journal article" date="2023" name="Science">
        <title>Genome structures resolve the early diversification of teleost fishes.</title>
        <authorList>
            <person name="Parey E."/>
            <person name="Louis A."/>
            <person name="Montfort J."/>
            <person name="Bouchez O."/>
            <person name="Roques C."/>
            <person name="Iampietro C."/>
            <person name="Lluch J."/>
            <person name="Castinel A."/>
            <person name="Donnadieu C."/>
            <person name="Desvignes T."/>
            <person name="Floi Bucao C."/>
            <person name="Jouanno E."/>
            <person name="Wen M."/>
            <person name="Mejri S."/>
            <person name="Dirks R."/>
            <person name="Jansen H."/>
            <person name="Henkel C."/>
            <person name="Chen W.J."/>
            <person name="Zahm M."/>
            <person name="Cabau C."/>
            <person name="Klopp C."/>
            <person name="Thompson A.W."/>
            <person name="Robinson-Rechavi M."/>
            <person name="Braasch I."/>
            <person name="Lecointre G."/>
            <person name="Bobe J."/>
            <person name="Postlethwait J.H."/>
            <person name="Berthelot C."/>
            <person name="Roest Crollius H."/>
            <person name="Guiguen Y."/>
        </authorList>
    </citation>
    <scope>NUCLEOTIDE SEQUENCE</scope>
    <source>
        <strain evidence="2">NC1722</strain>
    </source>
</reference>
<comment type="caution">
    <text evidence="2">The sequence shown here is derived from an EMBL/GenBank/DDBJ whole genome shotgun (WGS) entry which is preliminary data.</text>
</comment>
<feature type="region of interest" description="Disordered" evidence="1">
    <location>
        <begin position="73"/>
        <end position="92"/>
    </location>
</feature>
<protein>
    <submittedName>
        <fullName evidence="2">Uncharacterized protein</fullName>
    </submittedName>
</protein>
<feature type="compositionally biased region" description="Basic and acidic residues" evidence="1">
    <location>
        <begin position="45"/>
        <end position="56"/>
    </location>
</feature>
<feature type="region of interest" description="Disordered" evidence="1">
    <location>
        <begin position="35"/>
        <end position="61"/>
    </location>
</feature>
<evidence type="ECO:0000313" key="3">
    <source>
        <dbReference type="Proteomes" id="UP001221898"/>
    </source>
</evidence>
<dbReference type="EMBL" id="JAINUG010000004">
    <property type="protein sequence ID" value="KAJ8417312.1"/>
    <property type="molecule type" value="Genomic_DNA"/>
</dbReference>
<feature type="region of interest" description="Disordered" evidence="1">
    <location>
        <begin position="246"/>
        <end position="272"/>
    </location>
</feature>